<dbReference type="EMBL" id="CADCTC010000316">
    <property type="protein sequence ID" value="CAA9305752.1"/>
    <property type="molecule type" value="Genomic_DNA"/>
</dbReference>
<dbReference type="AlphaFoldDB" id="A0A6J4KGX8"/>
<dbReference type="Gene3D" id="3.20.20.70">
    <property type="entry name" value="Aldolase class I"/>
    <property type="match status" value="1"/>
</dbReference>
<dbReference type="GO" id="GO:0005737">
    <property type="term" value="C:cytoplasm"/>
    <property type="evidence" value="ECO:0007669"/>
    <property type="project" value="InterPro"/>
</dbReference>
<evidence type="ECO:0000256" key="5">
    <source>
        <dbReference type="ARBA" id="ARBA00022975"/>
    </source>
</evidence>
<dbReference type="GO" id="GO:0004152">
    <property type="term" value="F:dihydroorotate dehydrogenase activity"/>
    <property type="evidence" value="ECO:0007669"/>
    <property type="project" value="InterPro"/>
</dbReference>
<dbReference type="UniPathway" id="UPA00070"/>
<evidence type="ECO:0000256" key="4">
    <source>
        <dbReference type="ARBA" id="ARBA00022643"/>
    </source>
</evidence>
<proteinExistence type="predicted"/>
<dbReference type="InterPro" id="IPR050074">
    <property type="entry name" value="DHO_dehydrogenase"/>
</dbReference>
<dbReference type="InterPro" id="IPR001295">
    <property type="entry name" value="Dihydroorotate_DH_CS"/>
</dbReference>
<dbReference type="PANTHER" id="PTHR48109">
    <property type="entry name" value="DIHYDROOROTATE DEHYDROGENASE (QUINONE), MITOCHONDRIAL-RELATED"/>
    <property type="match status" value="1"/>
</dbReference>
<dbReference type="PIRSF" id="PIRSF000164">
    <property type="entry name" value="DHO_oxidase"/>
    <property type="match status" value="1"/>
</dbReference>
<evidence type="ECO:0000256" key="6">
    <source>
        <dbReference type="ARBA" id="ARBA00023002"/>
    </source>
</evidence>
<reference evidence="8" key="1">
    <citation type="submission" date="2020-02" db="EMBL/GenBank/DDBJ databases">
        <authorList>
            <person name="Meier V. D."/>
        </authorList>
    </citation>
    <scope>NUCLEOTIDE SEQUENCE</scope>
    <source>
        <strain evidence="8">AVDCRST_MAG77</strain>
    </source>
</reference>
<feature type="domain" description="Dihydroorotate dehydrogenase catalytic" evidence="7">
    <location>
        <begin position="23"/>
        <end position="271"/>
    </location>
</feature>
<dbReference type="GO" id="GO:0006207">
    <property type="term" value="P:'de novo' pyrimidine nucleobase biosynthetic process"/>
    <property type="evidence" value="ECO:0007669"/>
    <property type="project" value="InterPro"/>
</dbReference>
<organism evidence="8">
    <name type="scientific">uncultured Chloroflexota bacterium</name>
    <dbReference type="NCBI Taxonomy" id="166587"/>
    <lineage>
        <taxon>Bacteria</taxon>
        <taxon>Bacillati</taxon>
        <taxon>Chloroflexota</taxon>
        <taxon>environmental samples</taxon>
    </lineage>
</organism>
<dbReference type="InterPro" id="IPR012135">
    <property type="entry name" value="Dihydroorotate_DH_1_2"/>
</dbReference>
<evidence type="ECO:0000259" key="7">
    <source>
        <dbReference type="Pfam" id="PF01180"/>
    </source>
</evidence>
<dbReference type="GO" id="GO:0044205">
    <property type="term" value="P:'de novo' UMP biosynthetic process"/>
    <property type="evidence" value="ECO:0007669"/>
    <property type="project" value="UniProtKB-UniPathway"/>
</dbReference>
<dbReference type="PANTHER" id="PTHR48109:SF1">
    <property type="entry name" value="DIHYDROOROTATE DEHYDROGENASE (FUMARATE)"/>
    <property type="match status" value="1"/>
</dbReference>
<dbReference type="Pfam" id="PF01180">
    <property type="entry name" value="DHO_dh"/>
    <property type="match status" value="1"/>
</dbReference>
<dbReference type="PROSITE" id="PS00912">
    <property type="entry name" value="DHODEHASE_2"/>
    <property type="match status" value="1"/>
</dbReference>
<keyword evidence="4" id="KW-0288">FMN</keyword>
<dbReference type="InterPro" id="IPR013785">
    <property type="entry name" value="Aldolase_TIM"/>
</dbReference>
<evidence type="ECO:0000256" key="1">
    <source>
        <dbReference type="ARBA" id="ARBA00001917"/>
    </source>
</evidence>
<protein>
    <recommendedName>
        <fullName evidence="7">Dihydroorotate dehydrogenase catalytic domain-containing protein</fullName>
    </recommendedName>
</protein>
<dbReference type="SUPFAM" id="SSF51395">
    <property type="entry name" value="FMN-linked oxidoreductases"/>
    <property type="match status" value="1"/>
</dbReference>
<keyword evidence="3" id="KW-0285">Flavoprotein</keyword>
<comment type="cofactor">
    <cofactor evidence="1">
        <name>FMN</name>
        <dbReference type="ChEBI" id="CHEBI:58210"/>
    </cofactor>
</comment>
<evidence type="ECO:0000313" key="8">
    <source>
        <dbReference type="EMBL" id="CAA9305752.1"/>
    </source>
</evidence>
<keyword evidence="5" id="KW-0665">Pyrimidine biosynthesis</keyword>
<evidence type="ECO:0000256" key="2">
    <source>
        <dbReference type="ARBA" id="ARBA00004725"/>
    </source>
</evidence>
<evidence type="ECO:0000256" key="3">
    <source>
        <dbReference type="ARBA" id="ARBA00022630"/>
    </source>
</evidence>
<keyword evidence="6" id="KW-0560">Oxidoreductase</keyword>
<sequence length="282" mass="28721">MPPVLFDSQGSSRSPVRLGPLLLRSPVMAAAGTVRPLDVLASDALGAVVTPSYTTRARAGRPATLREVVGGALLTPATASQATSGVVRRYTTAWAAARTPVIVSLLVDEYAEYTAAAAELEGVAGTVAMELNVAWGATDGLVAEDPALARHAVRQVRQVCRLPVIVKLPFDLADPEATLDACRDAGAIAAVVASGVPTGDGMFLGPATFPLVLELVRRLARRAPLPLVACGGIATAAHARAYLDVGAAAVQVGSAHLANPRAAEEIAAELATAGFAARPGNA</sequence>
<accession>A0A6J4KGX8</accession>
<gene>
    <name evidence="8" type="ORF">AVDCRST_MAG77-6071</name>
</gene>
<dbReference type="InterPro" id="IPR005720">
    <property type="entry name" value="Dihydroorotate_DH_cat"/>
</dbReference>
<name>A0A6J4KGX8_9CHLR</name>
<comment type="pathway">
    <text evidence="2">Pyrimidine metabolism; UMP biosynthesis via de novo pathway.</text>
</comment>